<protein>
    <submittedName>
        <fullName evidence="1">Uncharacterized protein</fullName>
    </submittedName>
</protein>
<dbReference type="EMBL" id="LJQP01000077">
    <property type="protein sequence ID" value="KPX75439.1"/>
    <property type="molecule type" value="Genomic_DNA"/>
</dbReference>
<dbReference type="AlphaFoldDB" id="A0A0N8RZ54"/>
<comment type="caution">
    <text evidence="1">The sequence shown here is derived from an EMBL/GenBank/DDBJ whole genome shotgun (WGS) entry which is preliminary data.</text>
</comment>
<organism evidence="1 2">
    <name type="scientific">Pseudomonas amygdali pv. lachrymans</name>
    <name type="common">Pseudomonas syringae pv. lachrymans</name>
    <dbReference type="NCBI Taxonomy" id="53707"/>
    <lineage>
        <taxon>Bacteria</taxon>
        <taxon>Pseudomonadati</taxon>
        <taxon>Pseudomonadota</taxon>
        <taxon>Gammaproteobacteria</taxon>
        <taxon>Pseudomonadales</taxon>
        <taxon>Pseudomonadaceae</taxon>
        <taxon>Pseudomonas</taxon>
        <taxon>Pseudomonas amygdali</taxon>
    </lineage>
</organism>
<evidence type="ECO:0000313" key="2">
    <source>
        <dbReference type="Proteomes" id="UP000050265"/>
    </source>
</evidence>
<gene>
    <name evidence="1" type="ORF">ALO35_102491</name>
</gene>
<sequence length="64" mass="7390">MSERGRGVCRVLFLCALNSFCLCGLVISQRIMPFIGIERPMVIAKYYLRQIIEMLPQRGQPEML</sequence>
<proteinExistence type="predicted"/>
<reference evidence="1 2" key="1">
    <citation type="submission" date="2015-09" db="EMBL/GenBank/DDBJ databases">
        <title>Genome announcement of multiple Pseudomonas syringae strains.</title>
        <authorList>
            <person name="Thakur S."/>
            <person name="Wang P.W."/>
            <person name="Gong Y."/>
            <person name="Weir B.S."/>
            <person name="Guttman D.S."/>
        </authorList>
    </citation>
    <scope>NUCLEOTIDE SEQUENCE [LARGE SCALE GENOMIC DNA]</scope>
    <source>
        <strain evidence="1 2">ICMP3507</strain>
    </source>
</reference>
<dbReference type="Proteomes" id="UP000050265">
    <property type="component" value="Unassembled WGS sequence"/>
</dbReference>
<evidence type="ECO:0000313" key="1">
    <source>
        <dbReference type="EMBL" id="KPX75439.1"/>
    </source>
</evidence>
<name>A0A0N8RZ54_PSEAV</name>
<dbReference type="PATRIC" id="fig|53707.9.peg.2504"/>
<accession>A0A0N8RZ54</accession>